<dbReference type="EC" id="4.-.-.-" evidence="3"/>
<reference evidence="4 5" key="1">
    <citation type="journal article" date="2015" name="Genome Announc.">
        <title>Draft Genome Sequence of Filamentous Marine Cyanobacterium Lyngbya confervoides Strain BDU141951.</title>
        <authorList>
            <person name="Chandrababunaidu M.M."/>
            <person name="Sen D."/>
            <person name="Tripathy S."/>
        </authorList>
    </citation>
    <scope>NUCLEOTIDE SEQUENCE [LARGE SCALE GENOMIC DNA]</scope>
    <source>
        <strain evidence="4 5">BDU141951</strain>
    </source>
</reference>
<dbReference type="InterPro" id="IPR012674">
    <property type="entry name" value="Calycin"/>
</dbReference>
<evidence type="ECO:0000256" key="1">
    <source>
        <dbReference type="ARBA" id="ARBA00010681"/>
    </source>
</evidence>
<keyword evidence="2 3" id="KW-0456">Lyase</keyword>
<comment type="caution">
    <text evidence="4">The sequence shown here is derived from an EMBL/GenBank/DDBJ whole genome shotgun (WGS) entry which is preliminary data.</text>
</comment>
<sequence length="193" mass="21553">MDVMEFFQRSAGRWRSQRATHHLAFRRAELGDSCIEVLSLMPHDSRIVALCELHGIDPALAVGGSAVQWLGAMGWDREGEGGHEGQTAFAIVPDAQDPHQGRLLRERGYAEIVPVVGRYSMDSDEGLVLTTDYETMSAQERFWFADDSVRFRTSTVKRFGGFSTTSFCAEVRISQDSTRTHLPQGSALSLWGW</sequence>
<dbReference type="AlphaFoldDB" id="A0ABD4T116"/>
<evidence type="ECO:0000313" key="4">
    <source>
        <dbReference type="EMBL" id="MCM1982344.1"/>
    </source>
</evidence>
<dbReference type="GO" id="GO:0017006">
    <property type="term" value="P:protein-tetrapyrrole linkage"/>
    <property type="evidence" value="ECO:0007669"/>
    <property type="project" value="UniProtKB-UniRule"/>
</dbReference>
<accession>A0ABD4T116</accession>
<dbReference type="Pfam" id="PF09367">
    <property type="entry name" value="CpeS"/>
    <property type="match status" value="1"/>
</dbReference>
<organism evidence="4 5">
    <name type="scientific">Lyngbya confervoides BDU141951</name>
    <dbReference type="NCBI Taxonomy" id="1574623"/>
    <lineage>
        <taxon>Bacteria</taxon>
        <taxon>Bacillati</taxon>
        <taxon>Cyanobacteriota</taxon>
        <taxon>Cyanophyceae</taxon>
        <taxon>Oscillatoriophycideae</taxon>
        <taxon>Oscillatoriales</taxon>
        <taxon>Microcoleaceae</taxon>
        <taxon>Lyngbya</taxon>
    </lineage>
</organism>
<dbReference type="EMBL" id="JTHE03000038">
    <property type="protein sequence ID" value="MCM1982344.1"/>
    <property type="molecule type" value="Genomic_DNA"/>
</dbReference>
<dbReference type="GO" id="GO:0016829">
    <property type="term" value="F:lyase activity"/>
    <property type="evidence" value="ECO:0007669"/>
    <property type="project" value="UniProtKB-KW"/>
</dbReference>
<dbReference type="InterPro" id="IPR018536">
    <property type="entry name" value="CpcS/CpeS"/>
</dbReference>
<evidence type="ECO:0000256" key="3">
    <source>
        <dbReference type="HAMAP-Rule" id="MF_01459"/>
    </source>
</evidence>
<name>A0ABD4T116_9CYAN</name>
<comment type="function">
    <text evidence="3">Covalently attaches a chromophore to Cys residue(s) of phycobiliproteins.</text>
</comment>
<evidence type="ECO:0000256" key="2">
    <source>
        <dbReference type="ARBA" id="ARBA00023239"/>
    </source>
</evidence>
<evidence type="ECO:0000313" key="5">
    <source>
        <dbReference type="Proteomes" id="UP000031561"/>
    </source>
</evidence>
<dbReference type="Gene3D" id="2.40.128.20">
    <property type="match status" value="1"/>
</dbReference>
<dbReference type="Proteomes" id="UP000031561">
    <property type="component" value="Unassembled WGS sequence"/>
</dbReference>
<dbReference type="CDD" id="cd19433">
    <property type="entry name" value="lipocalin_CpcS-CpeS"/>
    <property type="match status" value="1"/>
</dbReference>
<dbReference type="RefSeq" id="WP_166281109.1">
    <property type="nucleotide sequence ID" value="NZ_JTHE03000038.1"/>
</dbReference>
<protein>
    <recommendedName>
        <fullName evidence="3">Chromophore lyase CpcS/CpeS</fullName>
        <ecNumber evidence="3">4.-.-.-</ecNumber>
    </recommendedName>
</protein>
<gene>
    <name evidence="3" type="primary">cpcS</name>
    <name evidence="4" type="ORF">QQ91_0005820</name>
</gene>
<dbReference type="HAMAP" id="MF_01459">
    <property type="entry name" value="Chrphore_lyase_CpxS"/>
    <property type="match status" value="1"/>
</dbReference>
<keyword evidence="5" id="KW-1185">Reference proteome</keyword>
<comment type="similarity">
    <text evidence="1 3">Belongs to the CpcS/CpeS biliprotein lyase family.</text>
</comment>
<proteinExistence type="inferred from homology"/>